<reference evidence="5" key="1">
    <citation type="submission" date="2020-08" db="EMBL/GenBank/DDBJ databases">
        <title>Hyunsoonleella sp. strain SJ7 genome sequencing and assembly.</title>
        <authorList>
            <person name="Kim I."/>
        </authorList>
    </citation>
    <scope>NUCLEOTIDE SEQUENCE</scope>
    <source>
        <strain evidence="5">SJ7</strain>
    </source>
</reference>
<dbReference type="AlphaFoldDB" id="A0A923KL35"/>
<dbReference type="InterPro" id="IPR050559">
    <property type="entry name" value="P-Pant_transferase_sf"/>
</dbReference>
<evidence type="ECO:0000259" key="3">
    <source>
        <dbReference type="Pfam" id="PF01648"/>
    </source>
</evidence>
<dbReference type="GO" id="GO:0005829">
    <property type="term" value="C:cytosol"/>
    <property type="evidence" value="ECO:0007669"/>
    <property type="project" value="TreeGrafter"/>
</dbReference>
<dbReference type="InterPro" id="IPR037143">
    <property type="entry name" value="4-PPantetheinyl_Trfase_dom_sf"/>
</dbReference>
<dbReference type="PANTHER" id="PTHR12215:SF10">
    <property type="entry name" value="L-AMINOADIPATE-SEMIALDEHYDE DEHYDROGENASE-PHOSPHOPANTETHEINYL TRANSFERASE"/>
    <property type="match status" value="1"/>
</dbReference>
<evidence type="ECO:0000256" key="2">
    <source>
        <dbReference type="ARBA" id="ARBA00022679"/>
    </source>
</evidence>
<feature type="domain" description="4'-phosphopantetheinyl transferase" evidence="3">
    <location>
        <begin position="118"/>
        <end position="225"/>
    </location>
</feature>
<feature type="domain" description="4'-phosphopantetheinyl transferase N-terminal" evidence="4">
    <location>
        <begin position="27"/>
        <end position="110"/>
    </location>
</feature>
<accession>A0A923KL35</accession>
<proteinExistence type="inferred from homology"/>
<protein>
    <submittedName>
        <fullName evidence="5">4'-phosphopantetheinyl transferase superfamily protein</fullName>
    </submittedName>
</protein>
<dbReference type="PANTHER" id="PTHR12215">
    <property type="entry name" value="PHOSPHOPANTETHEINE TRANSFERASE"/>
    <property type="match status" value="1"/>
</dbReference>
<gene>
    <name evidence="5" type="ORF">H7U19_11890</name>
</gene>
<dbReference type="GO" id="GO:0019878">
    <property type="term" value="P:lysine biosynthetic process via aminoadipic acid"/>
    <property type="evidence" value="ECO:0007669"/>
    <property type="project" value="TreeGrafter"/>
</dbReference>
<dbReference type="GO" id="GO:0008897">
    <property type="term" value="F:holo-[acyl-carrier-protein] synthase activity"/>
    <property type="evidence" value="ECO:0007669"/>
    <property type="project" value="InterPro"/>
</dbReference>
<comment type="similarity">
    <text evidence="1">Belongs to the P-Pant transferase superfamily. Gsp/Sfp/HetI/AcpT family.</text>
</comment>
<dbReference type="EMBL" id="JACNMF010000004">
    <property type="protein sequence ID" value="MBC3759112.1"/>
    <property type="molecule type" value="Genomic_DNA"/>
</dbReference>
<keyword evidence="2 5" id="KW-0808">Transferase</keyword>
<dbReference type="Gene3D" id="3.90.470.20">
    <property type="entry name" value="4'-phosphopantetheinyl transferase domain"/>
    <property type="match status" value="2"/>
</dbReference>
<dbReference type="Pfam" id="PF01648">
    <property type="entry name" value="ACPS"/>
    <property type="match status" value="1"/>
</dbReference>
<keyword evidence="6" id="KW-1185">Reference proteome</keyword>
<evidence type="ECO:0000256" key="1">
    <source>
        <dbReference type="ARBA" id="ARBA00010990"/>
    </source>
</evidence>
<evidence type="ECO:0000313" key="6">
    <source>
        <dbReference type="Proteomes" id="UP000656244"/>
    </source>
</evidence>
<dbReference type="SUPFAM" id="SSF56214">
    <property type="entry name" value="4'-phosphopantetheinyl transferase"/>
    <property type="match status" value="2"/>
</dbReference>
<comment type="caution">
    <text evidence="5">The sequence shown here is derived from an EMBL/GenBank/DDBJ whole genome shotgun (WGS) entry which is preliminary data.</text>
</comment>
<dbReference type="InterPro" id="IPR008278">
    <property type="entry name" value="4-PPantetheinyl_Trfase_dom"/>
</dbReference>
<dbReference type="Proteomes" id="UP000656244">
    <property type="component" value="Unassembled WGS sequence"/>
</dbReference>
<dbReference type="InterPro" id="IPR055066">
    <property type="entry name" value="AASDHPPT_N"/>
</dbReference>
<organism evidence="5 6">
    <name type="scientific">Hyunsoonleella aquatilis</name>
    <dbReference type="NCBI Taxonomy" id="2762758"/>
    <lineage>
        <taxon>Bacteria</taxon>
        <taxon>Pseudomonadati</taxon>
        <taxon>Bacteroidota</taxon>
        <taxon>Flavobacteriia</taxon>
        <taxon>Flavobacteriales</taxon>
        <taxon>Flavobacteriaceae</taxon>
    </lineage>
</organism>
<dbReference type="Pfam" id="PF22624">
    <property type="entry name" value="AASDHPPT_N"/>
    <property type="match status" value="1"/>
</dbReference>
<dbReference type="RefSeq" id="WP_186562673.1">
    <property type="nucleotide sequence ID" value="NZ_JACNMF010000004.1"/>
</dbReference>
<evidence type="ECO:0000313" key="5">
    <source>
        <dbReference type="EMBL" id="MBC3759112.1"/>
    </source>
</evidence>
<sequence length="240" mass="28014">MDSSKINILEISNGNCHVWMVNFNEMKSNISLFSNHLSDDEKLRASKFHFKKDEERFIVFRGILRFISGKYLNLKPEAVTFKYGEFGKPEFALKADLKFNISHSKNMAVMGFVNNFDIGIDIEFMKSDFHVMDIADNYFSKREIEDLHHFPDSLQTEGFYRCWTRKEAFIKAKSKGLSFPLDAFSISIDSDNEAELYETLWDANEKDLWHISPFETAKNYKAALAIKGNIEKVDYFDFKL</sequence>
<evidence type="ECO:0000259" key="4">
    <source>
        <dbReference type="Pfam" id="PF22624"/>
    </source>
</evidence>
<dbReference type="GO" id="GO:0000287">
    <property type="term" value="F:magnesium ion binding"/>
    <property type="evidence" value="ECO:0007669"/>
    <property type="project" value="InterPro"/>
</dbReference>
<name>A0A923KL35_9FLAO</name>